<dbReference type="Proteomes" id="UP000078561">
    <property type="component" value="Unassembled WGS sequence"/>
</dbReference>
<evidence type="ECO:0000256" key="3">
    <source>
        <dbReference type="SAM" id="MobiDB-lite"/>
    </source>
</evidence>
<name>A0A163JED9_ABSGL</name>
<feature type="compositionally biased region" description="Polar residues" evidence="3">
    <location>
        <begin position="334"/>
        <end position="344"/>
    </location>
</feature>
<dbReference type="Pfam" id="PF00018">
    <property type="entry name" value="SH3_1"/>
    <property type="match status" value="1"/>
</dbReference>
<feature type="domain" description="SH3" evidence="4">
    <location>
        <begin position="477"/>
        <end position="536"/>
    </location>
</feature>
<dbReference type="EMBL" id="LT553433">
    <property type="protein sequence ID" value="SAM00886.1"/>
    <property type="molecule type" value="Genomic_DNA"/>
</dbReference>
<accession>A0A163JED9</accession>
<evidence type="ECO:0000313" key="6">
    <source>
        <dbReference type="Proteomes" id="UP000078561"/>
    </source>
</evidence>
<dbReference type="InParanoid" id="A0A163JED9"/>
<protein>
    <recommendedName>
        <fullName evidence="4">SH3 domain-containing protein</fullName>
    </recommendedName>
</protein>
<dbReference type="PANTHER" id="PTHR15629:SF2">
    <property type="entry name" value="SH3 DOMAIN-CONTAINING YSC84-LIKE PROTEIN 1"/>
    <property type="match status" value="1"/>
</dbReference>
<dbReference type="InterPro" id="IPR051702">
    <property type="entry name" value="SH3_domain_YSC84-like"/>
</dbReference>
<organism evidence="5">
    <name type="scientific">Absidia glauca</name>
    <name type="common">Pin mould</name>
    <dbReference type="NCBI Taxonomy" id="4829"/>
    <lineage>
        <taxon>Eukaryota</taxon>
        <taxon>Fungi</taxon>
        <taxon>Fungi incertae sedis</taxon>
        <taxon>Mucoromycota</taxon>
        <taxon>Mucoromycotina</taxon>
        <taxon>Mucoromycetes</taxon>
        <taxon>Mucorales</taxon>
        <taxon>Cunninghamellaceae</taxon>
        <taxon>Absidia</taxon>
    </lineage>
</organism>
<reference evidence="5" key="1">
    <citation type="submission" date="2016-04" db="EMBL/GenBank/DDBJ databases">
        <authorList>
            <person name="Evans L.H."/>
            <person name="Alamgir A."/>
            <person name="Owens N."/>
            <person name="Weber N.D."/>
            <person name="Virtaneva K."/>
            <person name="Barbian K."/>
            <person name="Babar A."/>
            <person name="Rosenke K."/>
        </authorList>
    </citation>
    <scope>NUCLEOTIDE SEQUENCE [LARGE SCALE GENOMIC DNA]</scope>
    <source>
        <strain evidence="5">CBS 101.48</strain>
    </source>
</reference>
<feature type="region of interest" description="Disordered" evidence="3">
    <location>
        <begin position="253"/>
        <end position="475"/>
    </location>
</feature>
<dbReference type="Pfam" id="PF04366">
    <property type="entry name" value="Ysc84"/>
    <property type="match status" value="1"/>
</dbReference>
<proteinExistence type="predicted"/>
<dbReference type="SMART" id="SM00326">
    <property type="entry name" value="SH3"/>
    <property type="match status" value="1"/>
</dbReference>
<dbReference type="InterPro" id="IPR001452">
    <property type="entry name" value="SH3_domain"/>
</dbReference>
<feature type="region of interest" description="Disordered" evidence="3">
    <location>
        <begin position="517"/>
        <end position="536"/>
    </location>
</feature>
<feature type="compositionally biased region" description="Low complexity" evidence="3">
    <location>
        <begin position="388"/>
        <end position="405"/>
    </location>
</feature>
<dbReference type="OMA" id="NAGPYNT"/>
<dbReference type="OrthoDB" id="10255128at2759"/>
<feature type="compositionally biased region" description="Low complexity" evidence="3">
    <location>
        <begin position="465"/>
        <end position="475"/>
    </location>
</feature>
<sequence>MSSFYNNSDLEKDVRRAESILSFFTEFGRGQDIKKLIPPSVLARAHGIMFIRLYRVGFLVSAKGGTGVIIASNPLSFEHDFRLPDGSWSAPSGISLTSVGFGHQAGGEIIDSIIVMNYRGAVKAFFDAGGQIQLGVAVSVAAGPLGRSADVSASASNMNHIAATYAYSSSKGLFVGYSFEGSKISERVKTNASFYGRQISAREILTGAVPPPQMASELYNILYSIGAAGPQPGITFGPVKSLSMGSPYSQHMAVASPPLSPHSTGAGSFYSGKDAYPQQQIMAPPASSPTMMHSPYPSGTPTTPNGYPMEKVPQHQQHQQQQQQQLSPYHRGSLQPSSSIRNPPQLNPRHSDGDVSQVYNTQPPHTRAPDAAGPSSTDFAEPPPPYEPNQSNNTNTNNISSQPSIGSKQATASSPVPTSPQLHQHQREQHRPLVDTSSSSASLMGTSGPTPSSPHVSDIHPSPPTAAASATPSSTTKGTFVVVAKYDFGGQEQGDLPFKAGDHIVVTQWTEDRDSWWHGQVGPKSGTFPANYTDNL</sequence>
<feature type="compositionally biased region" description="Polar residues" evidence="3">
    <location>
        <begin position="443"/>
        <end position="455"/>
    </location>
</feature>
<evidence type="ECO:0000256" key="2">
    <source>
        <dbReference type="PROSITE-ProRule" id="PRU00192"/>
    </source>
</evidence>
<dbReference type="SUPFAM" id="SSF50044">
    <property type="entry name" value="SH3-domain"/>
    <property type="match status" value="1"/>
</dbReference>
<dbReference type="STRING" id="4829.A0A163JED9"/>
<evidence type="ECO:0000256" key="1">
    <source>
        <dbReference type="ARBA" id="ARBA00022443"/>
    </source>
</evidence>
<evidence type="ECO:0000259" key="4">
    <source>
        <dbReference type="PROSITE" id="PS50002"/>
    </source>
</evidence>
<dbReference type="PRINTS" id="PR00452">
    <property type="entry name" value="SH3DOMAIN"/>
</dbReference>
<keyword evidence="6" id="KW-1185">Reference proteome</keyword>
<dbReference type="GO" id="GO:0035091">
    <property type="term" value="F:phosphatidylinositol binding"/>
    <property type="evidence" value="ECO:0007669"/>
    <property type="project" value="TreeGrafter"/>
</dbReference>
<dbReference type="PANTHER" id="PTHR15629">
    <property type="entry name" value="SH3YL1 PROTEIN"/>
    <property type="match status" value="1"/>
</dbReference>
<dbReference type="InterPro" id="IPR036028">
    <property type="entry name" value="SH3-like_dom_sf"/>
</dbReference>
<gene>
    <name evidence="5" type="primary">ABSGL_06612.1 scaffold 8461</name>
</gene>
<keyword evidence="1 2" id="KW-0728">SH3 domain</keyword>
<evidence type="ECO:0000313" key="5">
    <source>
        <dbReference type="EMBL" id="SAM00886.1"/>
    </source>
</evidence>
<feature type="compositionally biased region" description="Low complexity" evidence="3">
    <location>
        <begin position="314"/>
        <end position="325"/>
    </location>
</feature>
<dbReference type="Gene3D" id="2.30.30.40">
    <property type="entry name" value="SH3 Domains"/>
    <property type="match status" value="1"/>
</dbReference>
<dbReference type="PROSITE" id="PS50002">
    <property type="entry name" value="SH3"/>
    <property type="match status" value="1"/>
</dbReference>
<dbReference type="AlphaFoldDB" id="A0A163JED9"/>
<feature type="compositionally biased region" description="Polar residues" evidence="3">
    <location>
        <begin position="406"/>
        <end position="423"/>
    </location>
</feature>
<dbReference type="InterPro" id="IPR007461">
    <property type="entry name" value="Ysc84_actin-binding"/>
</dbReference>